<dbReference type="RefSeq" id="WP_008790234.1">
    <property type="nucleotide sequence ID" value="NZ_AKCB01000004.1"/>
</dbReference>
<keyword evidence="1" id="KW-1133">Transmembrane helix</keyword>
<reference evidence="2 3" key="1">
    <citation type="submission" date="2010-12" db="EMBL/GenBank/DDBJ databases">
        <title>The Genome Sequence of Coprobacillus sp. strain 29_1.</title>
        <authorList>
            <consortium name="The Broad Institute Genome Sequencing Platform"/>
            <person name="Earl A."/>
            <person name="Ward D."/>
            <person name="Feldgarden M."/>
            <person name="Gevers D."/>
            <person name="Daigneault M."/>
            <person name="Sibley C.D."/>
            <person name="White A."/>
            <person name="Strauss J."/>
            <person name="Allen-Vercoe E."/>
            <person name="Young S.K."/>
            <person name="Zeng Q."/>
            <person name="Gargeya S."/>
            <person name="Fitzgerald M."/>
            <person name="Haas B."/>
            <person name="Abouelleil A."/>
            <person name="Alvarado L."/>
            <person name="Arachchi H.M."/>
            <person name="Berlin A."/>
            <person name="Brown A."/>
            <person name="Chapman S.B."/>
            <person name="Chen Z."/>
            <person name="Dunbar C."/>
            <person name="Freedman E."/>
            <person name="Gearin G."/>
            <person name="Gellesch M."/>
            <person name="Goldberg J."/>
            <person name="Griggs A."/>
            <person name="Gujja S."/>
            <person name="Heilman E."/>
            <person name="Heiman D."/>
            <person name="Howarth C."/>
            <person name="Larson L."/>
            <person name="Lui A."/>
            <person name="MacDonald P.J.P."/>
            <person name="Mehta T."/>
            <person name="Montmayeur A."/>
            <person name="Murphy C."/>
            <person name="Neiman D."/>
            <person name="Pearson M."/>
            <person name="Priest M."/>
            <person name="Roberts A."/>
            <person name="Saif S."/>
            <person name="Shea T."/>
            <person name="Shenoy N."/>
            <person name="Sisk P."/>
            <person name="Stolte C."/>
            <person name="Sykes S."/>
            <person name="White J."/>
            <person name="Yandava C."/>
            <person name="Nusbaum C."/>
            <person name="Birren B."/>
        </authorList>
    </citation>
    <scope>NUCLEOTIDE SEQUENCE [LARGE SCALE GENOMIC DNA]</scope>
    <source>
        <strain evidence="2 3">29_1</strain>
    </source>
</reference>
<name>E7GEL0_9FIRM</name>
<protein>
    <submittedName>
        <fullName evidence="2">Uncharacterized protein</fullName>
    </submittedName>
</protein>
<feature type="transmembrane region" description="Helical" evidence="1">
    <location>
        <begin position="20"/>
        <end position="40"/>
    </location>
</feature>
<dbReference type="HOGENOM" id="CLU_3024342_0_0_9"/>
<comment type="caution">
    <text evidence="2">The sequence shown here is derived from an EMBL/GenBank/DDBJ whole genome shotgun (WGS) entry which is preliminary data.</text>
</comment>
<evidence type="ECO:0000313" key="2">
    <source>
        <dbReference type="EMBL" id="EFW03461.1"/>
    </source>
</evidence>
<dbReference type="STRING" id="100884.GCA_000269565_03838"/>
<accession>E7GEL0</accession>
<organism evidence="2 3">
    <name type="scientific">Coprobacillus cateniformis</name>
    <dbReference type="NCBI Taxonomy" id="100884"/>
    <lineage>
        <taxon>Bacteria</taxon>
        <taxon>Bacillati</taxon>
        <taxon>Bacillota</taxon>
        <taxon>Erysipelotrichia</taxon>
        <taxon>Erysipelotrichales</taxon>
        <taxon>Coprobacillaceae</taxon>
        <taxon>Coprobacillus</taxon>
    </lineage>
</organism>
<sequence length="55" mass="5751">MLKKYILSEDAVENQIGTVLMIVVTIAGVLAVGGMIFAAIQHGKDAMGEDFVQGG</sequence>
<dbReference type="GeneID" id="78231783"/>
<proteinExistence type="predicted"/>
<dbReference type="Proteomes" id="UP000003157">
    <property type="component" value="Unassembled WGS sequence"/>
</dbReference>
<keyword evidence="1" id="KW-0472">Membrane</keyword>
<keyword evidence="1" id="KW-0812">Transmembrane</keyword>
<evidence type="ECO:0000256" key="1">
    <source>
        <dbReference type="SAM" id="Phobius"/>
    </source>
</evidence>
<keyword evidence="3" id="KW-1185">Reference proteome</keyword>
<evidence type="ECO:0000313" key="3">
    <source>
        <dbReference type="Proteomes" id="UP000003157"/>
    </source>
</evidence>
<gene>
    <name evidence="2" type="ORF">HMPREF9488_03152</name>
</gene>
<dbReference type="EMBL" id="ADKX01000046">
    <property type="protein sequence ID" value="EFW03461.1"/>
    <property type="molecule type" value="Genomic_DNA"/>
</dbReference>
<dbReference type="AlphaFoldDB" id="E7GEL0"/>